<evidence type="ECO:0000256" key="2">
    <source>
        <dbReference type="SAM" id="SignalP"/>
    </source>
</evidence>
<feature type="region of interest" description="Disordered" evidence="1">
    <location>
        <begin position="315"/>
        <end position="341"/>
    </location>
</feature>
<protein>
    <recommendedName>
        <fullName evidence="4">Conjugal transfer protein TraN</fullName>
    </recommendedName>
</protein>
<reference evidence="3" key="1">
    <citation type="submission" date="2019-09" db="EMBL/GenBank/DDBJ databases">
        <authorList>
            <person name="Hjerde E."/>
        </authorList>
    </citation>
    <scope>NUCLEOTIDE SEQUENCE [LARGE SCALE GENOMIC DNA]</scope>
    <source>
        <strain evidence="3">06/09/160</strain>
        <plasmid evidence="3">pAWOD_2</plasmid>
    </source>
</reference>
<keyword evidence="2" id="KW-0732">Signal</keyword>
<feature type="signal peptide" evidence="2">
    <location>
        <begin position="1"/>
        <end position="19"/>
    </location>
</feature>
<geneLocation type="plasmid" evidence="3">
    <name>pAWOD_2</name>
</geneLocation>
<evidence type="ECO:0008006" key="4">
    <source>
        <dbReference type="Google" id="ProtNLM"/>
    </source>
</evidence>
<name>A0A5Q4ZYU4_9GAMM</name>
<feature type="region of interest" description="Disordered" evidence="1">
    <location>
        <begin position="110"/>
        <end position="139"/>
    </location>
</feature>
<accession>A0A5Q4ZYU4</accession>
<evidence type="ECO:0000256" key="1">
    <source>
        <dbReference type="SAM" id="MobiDB-lite"/>
    </source>
</evidence>
<dbReference type="AlphaFoldDB" id="A0A5Q4ZYU4"/>
<organism evidence="3">
    <name type="scientific">Aliivibrio wodanis</name>
    <dbReference type="NCBI Taxonomy" id="80852"/>
    <lineage>
        <taxon>Bacteria</taxon>
        <taxon>Pseudomonadati</taxon>
        <taxon>Pseudomonadota</taxon>
        <taxon>Gammaproteobacteria</taxon>
        <taxon>Vibrionales</taxon>
        <taxon>Vibrionaceae</taxon>
        <taxon>Aliivibrio</taxon>
    </lineage>
</organism>
<gene>
    <name evidence="3" type="ORF">AW0309160_04519</name>
</gene>
<sequence length="341" mass="37052">MKIKMALIVALFSTSYAFAEKSEPQKTWAISPSNSCDSLTITLPSPAIDYECDIDTTSGNPSTWFNPMASCNMDFDLIGLPTLGDIAAGLTGQVCSELNAIKDKTIDDLFGDDDNGGNSGNGNGLPNPDPIPTEPEDEMCYTQDSTGKNIIVPCSITDSEPSSPDTCYLKEGDAFSDEWRKIKCSRPTVDYEMCVIGYETDDETKQIKRYPDGTPIPIVESCKNLPANMNLGSACYVSGSSIDNTGKRAVECGRIDGPVSQYNRMCKQTTKSLSGQLITESVNCIEVDETCYGHLNGIFKAASCSVHTDNFYKQLPESNSPNQKSNSPSTEGRGIDDSWEW</sequence>
<dbReference type="EMBL" id="LR721753">
    <property type="protein sequence ID" value="VVV07025.1"/>
    <property type="molecule type" value="Genomic_DNA"/>
</dbReference>
<proteinExistence type="predicted"/>
<keyword evidence="3" id="KW-0614">Plasmid</keyword>
<feature type="compositionally biased region" description="Low complexity" evidence="1">
    <location>
        <begin position="316"/>
        <end position="329"/>
    </location>
</feature>
<feature type="chain" id="PRO_5024454807" description="Conjugal transfer protein TraN" evidence="2">
    <location>
        <begin position="20"/>
        <end position="341"/>
    </location>
</feature>
<dbReference type="RefSeq" id="WP_192957907.1">
    <property type="nucleotide sequence ID" value="NZ_LR721753.1"/>
</dbReference>
<evidence type="ECO:0000313" key="3">
    <source>
        <dbReference type="EMBL" id="VVV07025.1"/>
    </source>
</evidence>